<evidence type="ECO:0000313" key="2">
    <source>
        <dbReference type="EMBL" id="RRT84048.1"/>
    </source>
</evidence>
<dbReference type="EMBL" id="AMZH03000383">
    <property type="protein sequence ID" value="RRT84048.1"/>
    <property type="molecule type" value="Genomic_DNA"/>
</dbReference>
<organism evidence="2 3">
    <name type="scientific">Ensete ventricosum</name>
    <name type="common">Abyssinian banana</name>
    <name type="synonym">Musa ensete</name>
    <dbReference type="NCBI Taxonomy" id="4639"/>
    <lineage>
        <taxon>Eukaryota</taxon>
        <taxon>Viridiplantae</taxon>
        <taxon>Streptophyta</taxon>
        <taxon>Embryophyta</taxon>
        <taxon>Tracheophyta</taxon>
        <taxon>Spermatophyta</taxon>
        <taxon>Magnoliopsida</taxon>
        <taxon>Liliopsida</taxon>
        <taxon>Zingiberales</taxon>
        <taxon>Musaceae</taxon>
        <taxon>Ensete</taxon>
    </lineage>
</organism>
<evidence type="ECO:0000256" key="1">
    <source>
        <dbReference type="SAM" id="MobiDB-lite"/>
    </source>
</evidence>
<gene>
    <name evidence="2" type="ORF">B296_00012115</name>
</gene>
<dbReference type="AlphaFoldDB" id="A0A427B6F8"/>
<reference evidence="2 3" key="1">
    <citation type="journal article" date="2014" name="Agronomy (Basel)">
        <title>A Draft Genome Sequence for Ensete ventricosum, the Drought-Tolerant Tree Against Hunger.</title>
        <authorList>
            <person name="Harrison J."/>
            <person name="Moore K.A."/>
            <person name="Paszkiewicz K."/>
            <person name="Jones T."/>
            <person name="Grant M."/>
            <person name="Ambacheew D."/>
            <person name="Muzemil S."/>
            <person name="Studholme D.J."/>
        </authorList>
    </citation>
    <scope>NUCLEOTIDE SEQUENCE [LARGE SCALE GENOMIC DNA]</scope>
</reference>
<evidence type="ECO:0000313" key="3">
    <source>
        <dbReference type="Proteomes" id="UP000287651"/>
    </source>
</evidence>
<proteinExistence type="predicted"/>
<sequence length="397" mass="43442">IEKVKMSGKALRDLNVLPASGLDKNSDISGKGSLAKTYIENINDNGHELQKKNYPSFSATINKVDIVRSNELETVNTEVEYIDSENLADIADVDASFNGTEGIKAYGIDKLIQVAAAQLSDQLPESREAARALAMQLQTIYVDSQVSQSEDSVKLVDADSWEAFCHAKLTPLSAQAILRVTATPKEALAVSYYRSKKDRDSVLWVLLFREASAVSHSADADAELPFGVNGAGGTLVLVLQDLPAHLSTPLGGAGVEHHAADALCKIRRHAHRHHQHHAHRERTDALVLREKRCAIATGCAFPGSTGAGAASSAGPPECYWCSPWTREREQEREWERTIPDSSLYKRGLGDGRIKIRAGTREAEGDGAKSSDEERTVDDRCSINLQASRLNKYFSTWY</sequence>
<feature type="non-terminal residue" evidence="2">
    <location>
        <position position="1"/>
    </location>
</feature>
<comment type="caution">
    <text evidence="2">The sequence shown here is derived from an EMBL/GenBank/DDBJ whole genome shotgun (WGS) entry which is preliminary data.</text>
</comment>
<name>A0A427B6F8_ENSVE</name>
<accession>A0A427B6F8</accession>
<dbReference type="Proteomes" id="UP000287651">
    <property type="component" value="Unassembled WGS sequence"/>
</dbReference>
<protein>
    <submittedName>
        <fullName evidence="2">Uncharacterized protein</fullName>
    </submittedName>
</protein>
<feature type="region of interest" description="Disordered" evidence="1">
    <location>
        <begin position="356"/>
        <end position="375"/>
    </location>
</feature>